<evidence type="ECO:0000256" key="5">
    <source>
        <dbReference type="ARBA" id="ARBA00022970"/>
    </source>
</evidence>
<dbReference type="PANTHER" id="PTHR11153:SF6">
    <property type="entry name" value="SIDEROFLEXIN-5"/>
    <property type="match status" value="1"/>
</dbReference>
<sequence>MTSGREFKSHRAKLPNFEPGKSLYDLGTFSGRLKHFLRVLDPRTLFISAQYLKRCENMVKDWQVGSYSKNQELWDCQSTLEACTHPLSKSTIPIPFRMAAFVPVNVPIVFIMMQATSPGGVLFVHLLNQTYNSAVNFSNRSSGGAADTNQVLQSYLLAVATSCSLALGLGKLARKIPAASPALFSYIAVSAAGTSNIIFSRQNELREGASISDSSGQYHGRSLIAGKNVVIQTAISRGVIFPLPVLILPHLIMRGLAKLTLLPTSPRFRLAVELTAITGSLAGALPVCMALFPQTASYKATDLEPKFHNLRDVQGRPILIFYANKGL</sequence>
<keyword evidence="5" id="KW-0029">Amino-acid transport</keyword>
<keyword evidence="4" id="KW-0812">Transmembrane</keyword>
<keyword evidence="8" id="KW-0472">Membrane</keyword>
<evidence type="ECO:0000256" key="6">
    <source>
        <dbReference type="ARBA" id="ARBA00022989"/>
    </source>
</evidence>
<keyword evidence="7" id="KW-0496">Mitochondrion</keyword>
<evidence type="ECO:0000313" key="10">
    <source>
        <dbReference type="Proteomes" id="UP000019335"/>
    </source>
</evidence>
<reference evidence="9 10" key="1">
    <citation type="journal article" date="2014" name="Mol. Plant">
        <title>Chromosome Scale Genome Assembly and Transcriptome Profiling of Nannochloropsis gaditana in Nitrogen Depletion.</title>
        <authorList>
            <person name="Corteggiani Carpinelli E."/>
            <person name="Telatin A."/>
            <person name="Vitulo N."/>
            <person name="Forcato C."/>
            <person name="D'Angelo M."/>
            <person name="Schiavon R."/>
            <person name="Vezzi A."/>
            <person name="Giacometti G.M."/>
            <person name="Morosinotto T."/>
            <person name="Valle G."/>
        </authorList>
    </citation>
    <scope>NUCLEOTIDE SEQUENCE [LARGE SCALE GENOMIC DNA]</scope>
    <source>
        <strain evidence="9 10">B-31</strain>
    </source>
</reference>
<evidence type="ECO:0000256" key="3">
    <source>
        <dbReference type="ARBA" id="ARBA00022448"/>
    </source>
</evidence>
<dbReference type="EMBL" id="AZIL01001411">
    <property type="protein sequence ID" value="EWM23988.1"/>
    <property type="molecule type" value="Genomic_DNA"/>
</dbReference>
<dbReference type="OrthoDB" id="6608471at2759"/>
<organism evidence="9 10">
    <name type="scientific">Nannochloropsis gaditana</name>
    <dbReference type="NCBI Taxonomy" id="72520"/>
    <lineage>
        <taxon>Eukaryota</taxon>
        <taxon>Sar</taxon>
        <taxon>Stramenopiles</taxon>
        <taxon>Ochrophyta</taxon>
        <taxon>Eustigmatophyceae</taxon>
        <taxon>Eustigmatales</taxon>
        <taxon>Monodopsidaceae</taxon>
        <taxon>Nannochloropsis</taxon>
    </lineage>
</organism>
<proteinExistence type="inferred from homology"/>
<keyword evidence="3" id="KW-0813">Transport</keyword>
<evidence type="ECO:0000256" key="1">
    <source>
        <dbReference type="ARBA" id="ARBA00004225"/>
    </source>
</evidence>
<dbReference type="GO" id="GO:0005743">
    <property type="term" value="C:mitochondrial inner membrane"/>
    <property type="evidence" value="ECO:0007669"/>
    <property type="project" value="TreeGrafter"/>
</dbReference>
<dbReference type="Pfam" id="PF03820">
    <property type="entry name" value="SFXNs"/>
    <property type="match status" value="1"/>
</dbReference>
<keyword evidence="6" id="KW-1133">Transmembrane helix</keyword>
<evidence type="ECO:0000256" key="8">
    <source>
        <dbReference type="ARBA" id="ARBA00023136"/>
    </source>
</evidence>
<keyword evidence="10" id="KW-1185">Reference proteome</keyword>
<dbReference type="PANTHER" id="PTHR11153">
    <property type="entry name" value="SIDEROFLEXIN"/>
    <property type="match status" value="1"/>
</dbReference>
<protein>
    <submittedName>
        <fullName evidence="9">Mitochondrial tricarboxylate carrier family</fullName>
    </submittedName>
</protein>
<comment type="subcellular location">
    <subcellularLocation>
        <location evidence="1">Mitochondrion membrane</location>
        <topology evidence="1">Multi-pass membrane protein</topology>
    </subcellularLocation>
</comment>
<dbReference type="GO" id="GO:0015075">
    <property type="term" value="F:monoatomic ion transmembrane transporter activity"/>
    <property type="evidence" value="ECO:0007669"/>
    <property type="project" value="InterPro"/>
</dbReference>
<dbReference type="InterPro" id="IPR004686">
    <property type="entry name" value="Mtc"/>
</dbReference>
<comment type="caution">
    <text evidence="9">The sequence shown here is derived from an EMBL/GenBank/DDBJ whole genome shotgun (WGS) entry which is preliminary data.</text>
</comment>
<accession>W7TKI7</accession>
<name>W7TKI7_9STRA</name>
<dbReference type="GO" id="GO:1990542">
    <property type="term" value="P:mitochondrial transmembrane transport"/>
    <property type="evidence" value="ECO:0007669"/>
    <property type="project" value="TreeGrafter"/>
</dbReference>
<dbReference type="GO" id="GO:0006865">
    <property type="term" value="P:amino acid transport"/>
    <property type="evidence" value="ECO:0007669"/>
    <property type="project" value="UniProtKB-KW"/>
</dbReference>
<evidence type="ECO:0000256" key="2">
    <source>
        <dbReference type="ARBA" id="ARBA00005974"/>
    </source>
</evidence>
<evidence type="ECO:0000256" key="4">
    <source>
        <dbReference type="ARBA" id="ARBA00022692"/>
    </source>
</evidence>
<gene>
    <name evidence="9" type="ORF">Naga_100027g48</name>
</gene>
<evidence type="ECO:0000256" key="7">
    <source>
        <dbReference type="ARBA" id="ARBA00023128"/>
    </source>
</evidence>
<dbReference type="Proteomes" id="UP000019335">
    <property type="component" value="Chromosome 15"/>
</dbReference>
<dbReference type="AlphaFoldDB" id="W7TKI7"/>
<evidence type="ECO:0000313" key="9">
    <source>
        <dbReference type="EMBL" id="EWM23988.1"/>
    </source>
</evidence>
<comment type="similarity">
    <text evidence="2">Belongs to the sideroflexin family.</text>
</comment>